<feature type="domain" description="N-acetyltransferase" evidence="1">
    <location>
        <begin position="3"/>
        <end position="160"/>
    </location>
</feature>
<organism evidence="2 3">
    <name type="scientific">Colwellia psychrerythraea (strain 34H / ATCC BAA-681)</name>
    <name type="common">Vibrio psychroerythus</name>
    <dbReference type="NCBI Taxonomy" id="167879"/>
    <lineage>
        <taxon>Bacteria</taxon>
        <taxon>Pseudomonadati</taxon>
        <taxon>Pseudomonadota</taxon>
        <taxon>Gammaproteobacteria</taxon>
        <taxon>Alteromonadales</taxon>
        <taxon>Colwelliaceae</taxon>
        <taxon>Colwellia</taxon>
    </lineage>
</organism>
<dbReference type="AlphaFoldDB" id="Q481R6"/>
<dbReference type="InterPro" id="IPR000182">
    <property type="entry name" value="GNAT_dom"/>
</dbReference>
<dbReference type="PROSITE" id="PS51186">
    <property type="entry name" value="GNAT"/>
    <property type="match status" value="1"/>
</dbReference>
<dbReference type="STRING" id="167879.CPS_2487"/>
<name>Q481R6_COLP3</name>
<dbReference type="CDD" id="cd04301">
    <property type="entry name" value="NAT_SF"/>
    <property type="match status" value="1"/>
</dbReference>
<dbReference type="HOGENOM" id="CLU_013985_11_2_6"/>
<accession>Q481R6</accession>
<dbReference type="KEGG" id="cps:CPS_2487"/>
<dbReference type="InterPro" id="IPR052777">
    <property type="entry name" value="Acetyltransferase_Enz"/>
</dbReference>
<dbReference type="RefSeq" id="WP_011043297.1">
    <property type="nucleotide sequence ID" value="NC_003910.7"/>
</dbReference>
<dbReference type="PANTHER" id="PTHR43305">
    <property type="entry name" value="FAMILY N-ACETYLTRANSFERASE, PUTATIVE (AFU_ORTHOLOGUE AFUA_2G01380)-RELATED"/>
    <property type="match status" value="1"/>
</dbReference>
<sequence>MSYIVQEIKSQHDIQVCEIIKQVGKEYGATGEGFGPSDSEVQAMSQNYKDESSSRYIVASIEGRIVGGCGIAAFNNSNEICELRKLFLLPESRGLGIGKNLTEGCLKYAKSKGYKKCYLDTLTSMKSAIALYEKLGFSHLDKPLQGTIHNGCDVWMLKEL</sequence>
<proteinExistence type="predicted"/>
<dbReference type="SUPFAM" id="SSF55729">
    <property type="entry name" value="Acyl-CoA N-acyltransferases (Nat)"/>
    <property type="match status" value="1"/>
</dbReference>
<dbReference type="Pfam" id="PF00583">
    <property type="entry name" value="Acetyltransf_1"/>
    <property type="match status" value="1"/>
</dbReference>
<dbReference type="GO" id="GO:0016747">
    <property type="term" value="F:acyltransferase activity, transferring groups other than amino-acyl groups"/>
    <property type="evidence" value="ECO:0007669"/>
    <property type="project" value="InterPro"/>
</dbReference>
<dbReference type="Gene3D" id="3.40.630.30">
    <property type="match status" value="1"/>
</dbReference>
<keyword evidence="2" id="KW-0808">Transferase</keyword>
<evidence type="ECO:0000259" key="1">
    <source>
        <dbReference type="PROSITE" id="PS51186"/>
    </source>
</evidence>
<dbReference type="InterPro" id="IPR016181">
    <property type="entry name" value="Acyl_CoA_acyltransferase"/>
</dbReference>
<dbReference type="Proteomes" id="UP000000547">
    <property type="component" value="Chromosome"/>
</dbReference>
<protein>
    <submittedName>
        <fullName evidence="2">Acetyltransferase, GNAT family</fullName>
    </submittedName>
</protein>
<evidence type="ECO:0000313" key="3">
    <source>
        <dbReference type="Proteomes" id="UP000000547"/>
    </source>
</evidence>
<gene>
    <name evidence="2" type="ordered locus">CPS_2487</name>
</gene>
<dbReference type="EMBL" id="CP000083">
    <property type="protein sequence ID" value="AAZ25235.1"/>
    <property type="molecule type" value="Genomic_DNA"/>
</dbReference>
<evidence type="ECO:0000313" key="2">
    <source>
        <dbReference type="EMBL" id="AAZ25235.1"/>
    </source>
</evidence>
<dbReference type="PANTHER" id="PTHR43305:SF1">
    <property type="entry name" value="FAMILY N-ACETYLTRANSFERASE, PUTATIVE (AFU_ORTHOLOGUE AFUA_2G01380)-RELATED"/>
    <property type="match status" value="1"/>
</dbReference>
<reference evidence="2" key="1">
    <citation type="journal article" date="2005" name="Proc. Natl. Acad. Sci. U.S.A.">
        <title>The psychrophilic lifestyle as revealed by the genome sequence of Colwellia psychrerythraea 34H through genomic and proteomic analyses.</title>
        <authorList>
            <person name="Methe B.A."/>
            <person name="Nelson K.E."/>
            <person name="Deming J.W."/>
            <person name="Momen B."/>
            <person name="Melamud E."/>
            <person name="Zhang X."/>
            <person name="Moult J."/>
            <person name="Madupu R."/>
            <person name="Nelson W.C."/>
            <person name="Dodson R.J."/>
            <person name="Brinkac L.M."/>
            <person name="Daugherty S.C."/>
            <person name="Durkin A.S."/>
            <person name="DeBoy R.T."/>
            <person name="Kolonay J.F."/>
            <person name="Sullivan S.A."/>
            <person name="Zhou L."/>
            <person name="Davidsen T.M."/>
            <person name="Wu M."/>
            <person name="Huston A.L."/>
            <person name="Lewis M."/>
            <person name="Weaver B."/>
            <person name="Weidman J.F."/>
            <person name="Khouri H."/>
            <person name="Utterback T.R."/>
            <person name="Feldblyum T.V."/>
            <person name="Fraser C.M."/>
        </authorList>
    </citation>
    <scope>NUCLEOTIDE SEQUENCE [LARGE SCALE GENOMIC DNA]</scope>
    <source>
        <strain evidence="2">34H</strain>
    </source>
</reference>